<reference evidence="1 2" key="1">
    <citation type="submission" date="2023-08" db="EMBL/GenBank/DDBJ databases">
        <title>A Necator americanus chromosomal reference genome.</title>
        <authorList>
            <person name="Ilik V."/>
            <person name="Petrzelkova K.J."/>
            <person name="Pardy F."/>
            <person name="Fuh T."/>
            <person name="Niatou-Singa F.S."/>
            <person name="Gouil Q."/>
            <person name="Baker L."/>
            <person name="Ritchie M.E."/>
            <person name="Jex A.R."/>
            <person name="Gazzola D."/>
            <person name="Li H."/>
            <person name="Toshio Fujiwara R."/>
            <person name="Zhan B."/>
            <person name="Aroian R.V."/>
            <person name="Pafco B."/>
            <person name="Schwarz E.M."/>
        </authorList>
    </citation>
    <scope>NUCLEOTIDE SEQUENCE [LARGE SCALE GENOMIC DNA]</scope>
    <source>
        <strain evidence="1 2">Aroian</strain>
        <tissue evidence="1">Whole animal</tissue>
    </source>
</reference>
<accession>A0ABR1EJ43</accession>
<evidence type="ECO:0000313" key="2">
    <source>
        <dbReference type="Proteomes" id="UP001303046"/>
    </source>
</evidence>
<comment type="caution">
    <text evidence="1">The sequence shown here is derived from an EMBL/GenBank/DDBJ whole genome shotgun (WGS) entry which is preliminary data.</text>
</comment>
<proteinExistence type="predicted"/>
<dbReference type="EMBL" id="JAVFWL010000006">
    <property type="protein sequence ID" value="KAK6762498.1"/>
    <property type="molecule type" value="Genomic_DNA"/>
</dbReference>
<name>A0ABR1EJ43_NECAM</name>
<gene>
    <name evidence="1" type="primary">Necator_chrX.g23448</name>
    <name evidence="1" type="ORF">RB195_023284</name>
</gene>
<organism evidence="1 2">
    <name type="scientific">Necator americanus</name>
    <name type="common">Human hookworm</name>
    <dbReference type="NCBI Taxonomy" id="51031"/>
    <lineage>
        <taxon>Eukaryota</taxon>
        <taxon>Metazoa</taxon>
        <taxon>Ecdysozoa</taxon>
        <taxon>Nematoda</taxon>
        <taxon>Chromadorea</taxon>
        <taxon>Rhabditida</taxon>
        <taxon>Rhabditina</taxon>
        <taxon>Rhabditomorpha</taxon>
        <taxon>Strongyloidea</taxon>
        <taxon>Ancylostomatidae</taxon>
        <taxon>Bunostominae</taxon>
        <taxon>Necator</taxon>
    </lineage>
</organism>
<evidence type="ECO:0000313" key="1">
    <source>
        <dbReference type="EMBL" id="KAK6762498.1"/>
    </source>
</evidence>
<protein>
    <submittedName>
        <fullName evidence="1">Uncharacterized protein</fullName>
    </submittedName>
</protein>
<dbReference type="Proteomes" id="UP001303046">
    <property type="component" value="Unassembled WGS sequence"/>
</dbReference>
<keyword evidence="2" id="KW-1185">Reference proteome</keyword>
<sequence>MLCRELLLDDKAIDAEIYTRQLRDLTTTIRVKRPRPGAVHLLHHNALPDLVSATRRRLEVSVWKANEVKQRSYPNYTLSDMSREWIFDEKAELCSLNSNARVAKAAGTFPEHNQVDDSAGNAYGTETSGGFMGRGSDNRVGETPLSKLRPQVGGEWLKRDPAARCGGGDERHQQWLDRFFQHEEVETVLITFALTQKTAVQGISKDKYNQLEEDAYCRRADDILPEQPHEIDFDTTVANLERGMDEVARLKELDYTALKTLQFVAELQDSSLREVCLGMLSRLDTHAEDAPLTIEDLVAGCANFTALKMDNTKKECEVFQLWRIALEKHMSASPLQHWAEVATKPRKTILPSQGKPVQECCHLHC</sequence>